<dbReference type="EMBL" id="GAMC01012895">
    <property type="protein sequence ID" value="JAB93660.1"/>
    <property type="molecule type" value="mRNA"/>
</dbReference>
<organism evidence="2">
    <name type="scientific">Ceratitis capitata</name>
    <name type="common">Mediterranean fruit fly</name>
    <name type="synonym">Tephritis capitata</name>
    <dbReference type="NCBI Taxonomy" id="7213"/>
    <lineage>
        <taxon>Eukaryota</taxon>
        <taxon>Metazoa</taxon>
        <taxon>Ecdysozoa</taxon>
        <taxon>Arthropoda</taxon>
        <taxon>Hexapoda</taxon>
        <taxon>Insecta</taxon>
        <taxon>Pterygota</taxon>
        <taxon>Neoptera</taxon>
        <taxon>Endopterygota</taxon>
        <taxon>Diptera</taxon>
        <taxon>Brachycera</taxon>
        <taxon>Muscomorpha</taxon>
        <taxon>Tephritoidea</taxon>
        <taxon>Tephritidae</taxon>
        <taxon>Ceratitis</taxon>
        <taxon>Ceratitis</taxon>
    </lineage>
</organism>
<evidence type="ECO:0000313" key="2">
    <source>
        <dbReference type="EMBL" id="JAB93660.1"/>
    </source>
</evidence>
<sequence>MFKFVTFVLAALIACASAKPGIVAPLAAPLAAAAYANAPLYAAGGSSQIDVRNNFDGTLSSYTTTPFHYSGPLSSRYVSGIPAAYAAAPVLAKYAAPAPLAALPAPLAAAPAPLAALPAPLAAAPAPYAALPAPLAALPAPLAAAQAPYAAYPAPYAAAPAPLAAVPAPFAAAPAPLAAAPYAAW</sequence>
<reference evidence="2" key="1">
    <citation type="submission" date="2013-07" db="EMBL/GenBank/DDBJ databases">
        <authorList>
            <person name="Geib S."/>
        </authorList>
    </citation>
    <scope>NUCLEOTIDE SEQUENCE</scope>
</reference>
<reference evidence="2" key="2">
    <citation type="journal article" date="2014" name="BMC Genomics">
        <title>A genomic perspective to assessing quality of mass-reared SIT flies used in Mediterranean fruit fly (Ceratitis capitata) eradication in California.</title>
        <authorList>
            <person name="Calla B."/>
            <person name="Hall B."/>
            <person name="Hou S."/>
            <person name="Geib S.M."/>
        </authorList>
    </citation>
    <scope>NUCLEOTIDE SEQUENCE</scope>
</reference>
<accession>W8AXH5</accession>
<evidence type="ECO:0008006" key="3">
    <source>
        <dbReference type="Google" id="ProtNLM"/>
    </source>
</evidence>
<protein>
    <recommendedName>
        <fullName evidence="3">Cuticle protein 16.5</fullName>
    </recommendedName>
</protein>
<dbReference type="AlphaFoldDB" id="W8AXH5"/>
<evidence type="ECO:0000256" key="1">
    <source>
        <dbReference type="SAM" id="SignalP"/>
    </source>
</evidence>
<dbReference type="OrthoDB" id="8068438at2759"/>
<feature type="chain" id="PRO_5004905799" description="Cuticle protein 16.5" evidence="1">
    <location>
        <begin position="19"/>
        <end position="185"/>
    </location>
</feature>
<dbReference type="PROSITE" id="PS51257">
    <property type="entry name" value="PROKAR_LIPOPROTEIN"/>
    <property type="match status" value="1"/>
</dbReference>
<name>W8AXH5_CERCA</name>
<keyword evidence="1" id="KW-0732">Signal</keyword>
<proteinExistence type="evidence at transcript level"/>
<feature type="signal peptide" evidence="1">
    <location>
        <begin position="1"/>
        <end position="18"/>
    </location>
</feature>